<organism evidence="1 2">
    <name type="scientific">Halomonas cerina</name>
    <dbReference type="NCBI Taxonomy" id="447424"/>
    <lineage>
        <taxon>Bacteria</taxon>
        <taxon>Pseudomonadati</taxon>
        <taxon>Pseudomonadota</taxon>
        <taxon>Gammaproteobacteria</taxon>
        <taxon>Oceanospirillales</taxon>
        <taxon>Halomonadaceae</taxon>
        <taxon>Halomonas</taxon>
    </lineage>
</organism>
<keyword evidence="2" id="KW-1185">Reference proteome</keyword>
<gene>
    <name evidence="1" type="ORF">FHR94_002231</name>
</gene>
<protein>
    <recommendedName>
        <fullName evidence="3">N-acetyltransferase domain-containing protein</fullName>
    </recommendedName>
</protein>
<dbReference type="RefSeq" id="WP_246389922.1">
    <property type="nucleotide sequence ID" value="NZ_JACHXP010000010.1"/>
</dbReference>
<dbReference type="InterPro" id="IPR016181">
    <property type="entry name" value="Acyl_CoA_acyltransferase"/>
</dbReference>
<dbReference type="EMBL" id="JACHXP010000010">
    <property type="protein sequence ID" value="MBB3190987.1"/>
    <property type="molecule type" value="Genomic_DNA"/>
</dbReference>
<evidence type="ECO:0000313" key="1">
    <source>
        <dbReference type="EMBL" id="MBB3190987.1"/>
    </source>
</evidence>
<dbReference type="Gene3D" id="3.40.630.30">
    <property type="match status" value="1"/>
</dbReference>
<reference evidence="1 2" key="1">
    <citation type="submission" date="2020-08" db="EMBL/GenBank/DDBJ databases">
        <title>Genomic Encyclopedia of Type Strains, Phase III (KMG-III): the genomes of soil and plant-associated and newly described type strains.</title>
        <authorList>
            <person name="Whitman W."/>
        </authorList>
    </citation>
    <scope>NUCLEOTIDE SEQUENCE [LARGE SCALE GENOMIC DNA]</scope>
    <source>
        <strain evidence="1 2">CECT 7282</strain>
    </source>
</reference>
<name>A0A839VE78_9GAMM</name>
<dbReference type="AlphaFoldDB" id="A0A839VE78"/>
<proteinExistence type="predicted"/>
<comment type="caution">
    <text evidence="1">The sequence shown here is derived from an EMBL/GenBank/DDBJ whole genome shotgun (WGS) entry which is preliminary data.</text>
</comment>
<dbReference type="Proteomes" id="UP000547614">
    <property type="component" value="Unassembled WGS sequence"/>
</dbReference>
<evidence type="ECO:0008006" key="3">
    <source>
        <dbReference type="Google" id="ProtNLM"/>
    </source>
</evidence>
<sequence length="53" mass="6511">MEEEARAHGYHRFYLYTPNQQALYRRLGWKDLEDCHYRGEAVTIMRRDLTPPR</sequence>
<dbReference type="SUPFAM" id="SSF55729">
    <property type="entry name" value="Acyl-CoA N-acyltransferases (Nat)"/>
    <property type="match status" value="1"/>
</dbReference>
<accession>A0A839VE78</accession>
<evidence type="ECO:0000313" key="2">
    <source>
        <dbReference type="Proteomes" id="UP000547614"/>
    </source>
</evidence>